<protein>
    <recommendedName>
        <fullName evidence="2">Nudix hydrolase domain-containing protein</fullName>
    </recommendedName>
</protein>
<dbReference type="InterPro" id="IPR015797">
    <property type="entry name" value="NUDIX_hydrolase-like_dom_sf"/>
</dbReference>
<dbReference type="InterPro" id="IPR000086">
    <property type="entry name" value="NUDIX_hydrolase_dom"/>
</dbReference>
<feature type="region of interest" description="Disordered" evidence="1">
    <location>
        <begin position="226"/>
        <end position="259"/>
    </location>
</feature>
<gene>
    <name evidence="3" type="ORF">RFI_08394</name>
</gene>
<dbReference type="Pfam" id="PF00293">
    <property type="entry name" value="NUDIX"/>
    <property type="match status" value="1"/>
</dbReference>
<dbReference type="Proteomes" id="UP000023152">
    <property type="component" value="Unassembled WGS sequence"/>
</dbReference>
<dbReference type="Gene3D" id="3.90.79.10">
    <property type="entry name" value="Nucleoside Triphosphate Pyrophosphohydrolase"/>
    <property type="match status" value="1"/>
</dbReference>
<sequence>MGTSESIVDCCGVDLCLLKNIVLERNTVKNSKRIMHRRIVLDTSQHGDAEENAWIVTRDENSSTTQTHEAKNEEGEEEESKTRLEQSVPLIQNDPQQRTDYSATSASNYKINSDANIKFAWHADTGLGCEKKKHTNTQTHTHNDICVANTEAHSNDERSDFRAFVIVTHEQYGYLLLKCESKAGKGPHYQLPGGHIDKEEIRKYSLSLAGKYAALRELFEETGLGDHERDITQMNPKADSSANGADENAKQSEEQQIETTADEWKNRLVRLSSIQLKKRIYFTLQITDKDSLFHH</sequence>
<feature type="compositionally biased region" description="Polar residues" evidence="1">
    <location>
        <begin position="89"/>
        <end position="104"/>
    </location>
</feature>
<dbReference type="OrthoDB" id="47002at2759"/>
<dbReference type="SUPFAM" id="SSF55811">
    <property type="entry name" value="Nudix"/>
    <property type="match status" value="1"/>
</dbReference>
<comment type="caution">
    <text evidence="3">The sequence shown here is derived from an EMBL/GenBank/DDBJ whole genome shotgun (WGS) entry which is preliminary data.</text>
</comment>
<dbReference type="EMBL" id="ASPP01006503">
    <property type="protein sequence ID" value="ETO28729.1"/>
    <property type="molecule type" value="Genomic_DNA"/>
</dbReference>
<evidence type="ECO:0000313" key="4">
    <source>
        <dbReference type="Proteomes" id="UP000023152"/>
    </source>
</evidence>
<evidence type="ECO:0000259" key="2">
    <source>
        <dbReference type="Pfam" id="PF00293"/>
    </source>
</evidence>
<dbReference type="CDD" id="cd02883">
    <property type="entry name" value="NUDIX_Hydrolase"/>
    <property type="match status" value="1"/>
</dbReference>
<organism evidence="3 4">
    <name type="scientific">Reticulomyxa filosa</name>
    <dbReference type="NCBI Taxonomy" id="46433"/>
    <lineage>
        <taxon>Eukaryota</taxon>
        <taxon>Sar</taxon>
        <taxon>Rhizaria</taxon>
        <taxon>Retaria</taxon>
        <taxon>Foraminifera</taxon>
        <taxon>Monothalamids</taxon>
        <taxon>Reticulomyxidae</taxon>
        <taxon>Reticulomyxa</taxon>
    </lineage>
</organism>
<feature type="non-terminal residue" evidence="3">
    <location>
        <position position="295"/>
    </location>
</feature>
<reference evidence="3 4" key="1">
    <citation type="journal article" date="2013" name="Curr. Biol.">
        <title>The Genome of the Foraminiferan Reticulomyxa filosa.</title>
        <authorList>
            <person name="Glockner G."/>
            <person name="Hulsmann N."/>
            <person name="Schleicher M."/>
            <person name="Noegel A.A."/>
            <person name="Eichinger L."/>
            <person name="Gallinger C."/>
            <person name="Pawlowski J."/>
            <person name="Sierra R."/>
            <person name="Euteneuer U."/>
            <person name="Pillet L."/>
            <person name="Moustafa A."/>
            <person name="Platzer M."/>
            <person name="Groth M."/>
            <person name="Szafranski K."/>
            <person name="Schliwa M."/>
        </authorList>
    </citation>
    <scope>NUCLEOTIDE SEQUENCE [LARGE SCALE GENOMIC DNA]</scope>
</reference>
<keyword evidence="4" id="KW-1185">Reference proteome</keyword>
<proteinExistence type="predicted"/>
<dbReference type="AlphaFoldDB" id="X6NSJ3"/>
<feature type="region of interest" description="Disordered" evidence="1">
    <location>
        <begin position="55"/>
        <end position="104"/>
    </location>
</feature>
<feature type="compositionally biased region" description="Polar residues" evidence="1">
    <location>
        <begin position="232"/>
        <end position="243"/>
    </location>
</feature>
<name>X6NSJ3_RETFI</name>
<evidence type="ECO:0000256" key="1">
    <source>
        <dbReference type="SAM" id="MobiDB-lite"/>
    </source>
</evidence>
<feature type="domain" description="Nudix hydrolase" evidence="2">
    <location>
        <begin position="163"/>
        <end position="233"/>
    </location>
</feature>
<evidence type="ECO:0000313" key="3">
    <source>
        <dbReference type="EMBL" id="ETO28729.1"/>
    </source>
</evidence>
<accession>X6NSJ3</accession>